<keyword evidence="2" id="KW-1185">Reference proteome</keyword>
<protein>
    <submittedName>
        <fullName evidence="1">Uncharacterized protein</fullName>
    </submittedName>
</protein>
<evidence type="ECO:0000313" key="2">
    <source>
        <dbReference type="Proteomes" id="UP000032900"/>
    </source>
</evidence>
<gene>
    <name evidence="1" type="ORF">JCM15548_11773</name>
</gene>
<reference evidence="1 2" key="1">
    <citation type="journal article" date="2015" name="Microbes Environ.">
        <title>Distribution and evolution of nitrogen fixation genes in the phylum bacteroidetes.</title>
        <authorList>
            <person name="Inoue J."/>
            <person name="Oshima K."/>
            <person name="Suda W."/>
            <person name="Sakamoto M."/>
            <person name="Iino T."/>
            <person name="Noda S."/>
            <person name="Hongoh Y."/>
            <person name="Hattori M."/>
            <person name="Ohkuma M."/>
        </authorList>
    </citation>
    <scope>NUCLEOTIDE SEQUENCE [LARGE SCALE GENOMIC DNA]</scope>
    <source>
        <strain evidence="1">JCM 15548</strain>
    </source>
</reference>
<dbReference type="Proteomes" id="UP000032900">
    <property type="component" value="Unassembled WGS sequence"/>
</dbReference>
<name>A0A0E9LVH4_9BACT</name>
<dbReference type="STRING" id="1236989.JCM15548_11773"/>
<dbReference type="AlphaFoldDB" id="A0A0E9LVH4"/>
<dbReference type="EMBL" id="BAZW01000010">
    <property type="protein sequence ID" value="GAO29572.1"/>
    <property type="molecule type" value="Genomic_DNA"/>
</dbReference>
<evidence type="ECO:0000313" key="1">
    <source>
        <dbReference type="EMBL" id="GAO29572.1"/>
    </source>
</evidence>
<accession>A0A0E9LVH4</accession>
<sequence length="107" mass="12307">MCRYFPGGTDIVKVEYEDQPGVRVVSGVFQDKRTIALVNFSDNDYDVLLTLPEAFKNGKMYFYVNEDMKKDENGFPVPVFTGVEFNQDFPIQLSNQSFVLLTNVEYL</sequence>
<proteinExistence type="predicted"/>
<dbReference type="RefSeq" id="WP_227625568.1">
    <property type="nucleotide sequence ID" value="NZ_BAZW01000010.1"/>
</dbReference>
<organism evidence="1 2">
    <name type="scientific">Geofilum rubicundum JCM 15548</name>
    <dbReference type="NCBI Taxonomy" id="1236989"/>
    <lineage>
        <taxon>Bacteria</taxon>
        <taxon>Pseudomonadati</taxon>
        <taxon>Bacteroidota</taxon>
        <taxon>Bacteroidia</taxon>
        <taxon>Marinilabiliales</taxon>
        <taxon>Marinilabiliaceae</taxon>
        <taxon>Geofilum</taxon>
    </lineage>
</organism>
<comment type="caution">
    <text evidence="1">The sequence shown here is derived from an EMBL/GenBank/DDBJ whole genome shotgun (WGS) entry which is preliminary data.</text>
</comment>